<evidence type="ECO:0000256" key="5">
    <source>
        <dbReference type="ARBA" id="ARBA00022741"/>
    </source>
</evidence>
<evidence type="ECO:0000256" key="9">
    <source>
        <dbReference type="SAM" id="Phobius"/>
    </source>
</evidence>
<dbReference type="CDD" id="cd16917">
    <property type="entry name" value="HATPase_UhpB-NarQ-NarX-like"/>
    <property type="match status" value="1"/>
</dbReference>
<name>A0A1C4FD04_9BACT</name>
<keyword evidence="5" id="KW-0547">Nucleotide-binding</keyword>
<dbReference type="SUPFAM" id="SSF55874">
    <property type="entry name" value="ATPase domain of HSP90 chaperone/DNA topoisomerase II/histidine kinase"/>
    <property type="match status" value="1"/>
</dbReference>
<keyword evidence="9" id="KW-0472">Membrane</keyword>
<keyword evidence="6 12" id="KW-0418">Kinase</keyword>
<dbReference type="EMBL" id="FMAR01000013">
    <property type="protein sequence ID" value="SCC53868.1"/>
    <property type="molecule type" value="Genomic_DNA"/>
</dbReference>
<gene>
    <name evidence="12" type="ORF">GA0116948_11384</name>
</gene>
<dbReference type="InterPro" id="IPR011712">
    <property type="entry name" value="Sig_transdc_His_kin_sub3_dim/P"/>
</dbReference>
<evidence type="ECO:0000313" key="12">
    <source>
        <dbReference type="EMBL" id="SCC53868.1"/>
    </source>
</evidence>
<keyword evidence="8" id="KW-0902">Two-component regulatory system</keyword>
<organism evidence="12 13">
    <name type="scientific">Chitinophaga costaii</name>
    <dbReference type="NCBI Taxonomy" id="1335309"/>
    <lineage>
        <taxon>Bacteria</taxon>
        <taxon>Pseudomonadati</taxon>
        <taxon>Bacteroidota</taxon>
        <taxon>Chitinophagia</taxon>
        <taxon>Chitinophagales</taxon>
        <taxon>Chitinophagaceae</taxon>
        <taxon>Chitinophaga</taxon>
    </lineage>
</organism>
<keyword evidence="9" id="KW-1133">Transmembrane helix</keyword>
<dbReference type="RefSeq" id="WP_089714159.1">
    <property type="nucleotide sequence ID" value="NZ_FMAR01000013.1"/>
</dbReference>
<evidence type="ECO:0000256" key="6">
    <source>
        <dbReference type="ARBA" id="ARBA00022777"/>
    </source>
</evidence>
<dbReference type="GO" id="GO:0000155">
    <property type="term" value="F:phosphorelay sensor kinase activity"/>
    <property type="evidence" value="ECO:0007669"/>
    <property type="project" value="InterPro"/>
</dbReference>
<dbReference type="AlphaFoldDB" id="A0A1C4FD04"/>
<reference evidence="12 13" key="1">
    <citation type="submission" date="2016-08" db="EMBL/GenBank/DDBJ databases">
        <authorList>
            <person name="Seilhamer J.J."/>
        </authorList>
    </citation>
    <scope>NUCLEOTIDE SEQUENCE [LARGE SCALE GENOMIC DNA]</scope>
    <source>
        <strain evidence="12 13">A37T2</strain>
    </source>
</reference>
<evidence type="ECO:0000313" key="13">
    <source>
        <dbReference type="Proteomes" id="UP000242818"/>
    </source>
</evidence>
<dbReference type="EC" id="2.7.13.3" evidence="2"/>
<evidence type="ECO:0000259" key="10">
    <source>
        <dbReference type="Pfam" id="PF02518"/>
    </source>
</evidence>
<evidence type="ECO:0000259" key="11">
    <source>
        <dbReference type="Pfam" id="PF07730"/>
    </source>
</evidence>
<dbReference type="OrthoDB" id="9760839at2"/>
<comment type="catalytic activity">
    <reaction evidence="1">
        <text>ATP + protein L-histidine = ADP + protein N-phospho-L-histidine.</text>
        <dbReference type="EC" id="2.7.13.3"/>
    </reaction>
</comment>
<evidence type="ECO:0000256" key="7">
    <source>
        <dbReference type="ARBA" id="ARBA00022840"/>
    </source>
</evidence>
<accession>A0A1C4FD04</accession>
<feature type="domain" description="Histidine kinase/HSP90-like ATPase" evidence="10">
    <location>
        <begin position="168"/>
        <end position="259"/>
    </location>
</feature>
<feature type="transmembrane region" description="Helical" evidence="9">
    <location>
        <begin position="6"/>
        <end position="27"/>
    </location>
</feature>
<dbReference type="GO" id="GO:0016020">
    <property type="term" value="C:membrane"/>
    <property type="evidence" value="ECO:0007669"/>
    <property type="project" value="InterPro"/>
</dbReference>
<evidence type="ECO:0000256" key="2">
    <source>
        <dbReference type="ARBA" id="ARBA00012438"/>
    </source>
</evidence>
<evidence type="ECO:0000256" key="8">
    <source>
        <dbReference type="ARBA" id="ARBA00023012"/>
    </source>
</evidence>
<dbReference type="STRING" id="1335309.GA0116948_11384"/>
<sequence>MDIVEIIVIGTAIMLILGVLVVILVMAQQKQVIQHKLTLRDKDLDLQQERLVAVLQGQEQERKRIAEDLHDEVGAQLSVLKLNLGSLQQQAKNGHNDGERLKEIRDFADTIIQELRFISQRLHPQSLDNLGLANALDSFCSLMNKNRKTKIQFQCPENTQPVDRTVALNIYRVVQELINNILKHAQASQVIIHYQTCSTQLLIEITDDGNGLLLTSLEAARQQPGSLGLKNIESRLTIINGNINFVPGTAGGTIARISVSDYNPGL</sequence>
<proteinExistence type="predicted"/>
<keyword evidence="3" id="KW-0597">Phosphoprotein</keyword>
<dbReference type="InterPro" id="IPR003594">
    <property type="entry name" value="HATPase_dom"/>
</dbReference>
<dbReference type="InterPro" id="IPR050482">
    <property type="entry name" value="Sensor_HK_TwoCompSys"/>
</dbReference>
<dbReference type="GO" id="GO:0046983">
    <property type="term" value="F:protein dimerization activity"/>
    <property type="evidence" value="ECO:0007669"/>
    <property type="project" value="InterPro"/>
</dbReference>
<keyword evidence="4" id="KW-0808">Transferase</keyword>
<dbReference type="Gene3D" id="1.20.5.1930">
    <property type="match status" value="1"/>
</dbReference>
<keyword evidence="13" id="KW-1185">Reference proteome</keyword>
<feature type="domain" description="Signal transduction histidine kinase subgroup 3 dimerisation and phosphoacceptor" evidence="11">
    <location>
        <begin position="61"/>
        <end position="127"/>
    </location>
</feature>
<dbReference type="InterPro" id="IPR036890">
    <property type="entry name" value="HATPase_C_sf"/>
</dbReference>
<evidence type="ECO:0000256" key="3">
    <source>
        <dbReference type="ARBA" id="ARBA00022553"/>
    </source>
</evidence>
<keyword evidence="9" id="KW-0812">Transmembrane</keyword>
<dbReference type="Pfam" id="PF07730">
    <property type="entry name" value="HisKA_3"/>
    <property type="match status" value="1"/>
</dbReference>
<keyword evidence="7" id="KW-0067">ATP-binding</keyword>
<dbReference type="GO" id="GO:0005524">
    <property type="term" value="F:ATP binding"/>
    <property type="evidence" value="ECO:0007669"/>
    <property type="project" value="UniProtKB-KW"/>
</dbReference>
<dbReference type="PANTHER" id="PTHR24421">
    <property type="entry name" value="NITRATE/NITRITE SENSOR PROTEIN NARX-RELATED"/>
    <property type="match status" value="1"/>
</dbReference>
<dbReference type="PANTHER" id="PTHR24421:SF10">
    <property type="entry name" value="NITRATE_NITRITE SENSOR PROTEIN NARQ"/>
    <property type="match status" value="1"/>
</dbReference>
<dbReference type="Pfam" id="PF02518">
    <property type="entry name" value="HATPase_c"/>
    <property type="match status" value="1"/>
</dbReference>
<evidence type="ECO:0000256" key="1">
    <source>
        <dbReference type="ARBA" id="ARBA00000085"/>
    </source>
</evidence>
<protein>
    <recommendedName>
        <fullName evidence="2">histidine kinase</fullName>
        <ecNumber evidence="2">2.7.13.3</ecNumber>
    </recommendedName>
</protein>
<evidence type="ECO:0000256" key="4">
    <source>
        <dbReference type="ARBA" id="ARBA00022679"/>
    </source>
</evidence>
<dbReference type="Gene3D" id="3.30.565.10">
    <property type="entry name" value="Histidine kinase-like ATPase, C-terminal domain"/>
    <property type="match status" value="1"/>
</dbReference>
<dbReference type="Proteomes" id="UP000242818">
    <property type="component" value="Unassembled WGS sequence"/>
</dbReference>